<reference evidence="2" key="1">
    <citation type="journal article" date="2020" name="Nature">
        <title>Giant virus diversity and host interactions through global metagenomics.</title>
        <authorList>
            <person name="Schulz F."/>
            <person name="Roux S."/>
            <person name="Paez-Espino D."/>
            <person name="Jungbluth S."/>
            <person name="Walsh D.A."/>
            <person name="Denef V.J."/>
            <person name="McMahon K.D."/>
            <person name="Konstantinidis K.T."/>
            <person name="Eloe-Fadrosh E.A."/>
            <person name="Kyrpides N.C."/>
            <person name="Woyke T."/>
        </authorList>
    </citation>
    <scope>NUCLEOTIDE SEQUENCE</scope>
    <source>
        <strain evidence="2">GVMAG-M-3300023174-92</strain>
    </source>
</reference>
<name>A0A6C0DXP6_9ZZZZ</name>
<feature type="transmembrane region" description="Helical" evidence="1">
    <location>
        <begin position="48"/>
        <end position="68"/>
    </location>
</feature>
<proteinExistence type="predicted"/>
<evidence type="ECO:0000256" key="1">
    <source>
        <dbReference type="SAM" id="Phobius"/>
    </source>
</evidence>
<protein>
    <submittedName>
        <fullName evidence="2">Uncharacterized protein</fullName>
    </submittedName>
</protein>
<dbReference type="EMBL" id="MN739688">
    <property type="protein sequence ID" value="QHT21268.1"/>
    <property type="molecule type" value="Genomic_DNA"/>
</dbReference>
<organism evidence="2">
    <name type="scientific">viral metagenome</name>
    <dbReference type="NCBI Taxonomy" id="1070528"/>
    <lineage>
        <taxon>unclassified sequences</taxon>
        <taxon>metagenomes</taxon>
        <taxon>organismal metagenomes</taxon>
    </lineage>
</organism>
<keyword evidence="1" id="KW-0472">Membrane</keyword>
<evidence type="ECO:0000313" key="2">
    <source>
        <dbReference type="EMBL" id="QHT21268.1"/>
    </source>
</evidence>
<accession>A0A6C0DXP6</accession>
<keyword evidence="1" id="KW-0812">Transmembrane</keyword>
<keyword evidence="1" id="KW-1133">Transmembrane helix</keyword>
<sequence length="95" mass="11362">MLKRSRVAAGAVAWCSLGFYRGMALYDHRFNTRRIGANDPPYMYSYRIYNGCNGVFFYANPVFLLFIIPKEIYRLEVNFREIHSEKKKDRYYDLI</sequence>
<dbReference type="AlphaFoldDB" id="A0A6C0DXP6"/>